<dbReference type="InterPro" id="IPR036985">
    <property type="entry name" value="Transglutaminase-like_sf"/>
</dbReference>
<dbReference type="SMART" id="SM01030">
    <property type="entry name" value="BHD_1"/>
    <property type="match status" value="1"/>
</dbReference>
<keyword evidence="3" id="KW-0227">DNA damage</keyword>
<feature type="region of interest" description="Disordered" evidence="6">
    <location>
        <begin position="86"/>
        <end position="119"/>
    </location>
</feature>
<keyword evidence="11" id="KW-1185">Reference proteome</keyword>
<feature type="domain" description="Rad4 beta-hairpin" evidence="9">
    <location>
        <begin position="602"/>
        <end position="686"/>
    </location>
</feature>
<dbReference type="Gene3D" id="3.90.260.10">
    <property type="entry name" value="Transglutaminase-like"/>
    <property type="match status" value="1"/>
</dbReference>
<reference evidence="11" key="1">
    <citation type="submission" date="2016-11" db="EMBL/GenBank/DDBJ databases">
        <authorList>
            <person name="Guldener U."/>
        </authorList>
    </citation>
    <scope>NUCLEOTIDE SEQUENCE [LARGE SCALE GENOMIC DNA]</scope>
</reference>
<dbReference type="AlphaFoldDB" id="A0A1L0B4V9"/>
<dbReference type="Gene3D" id="3.30.70.2460">
    <property type="entry name" value="Rad4, beta-hairpin domain BHD3"/>
    <property type="match status" value="1"/>
</dbReference>
<dbReference type="VEuPathDB" id="FungiDB:HGUI_02275"/>
<keyword evidence="4" id="KW-0234">DNA repair</keyword>
<dbReference type="Proteomes" id="UP000183365">
    <property type="component" value="Unassembled WGS sequence"/>
</dbReference>
<dbReference type="SMART" id="SM01031">
    <property type="entry name" value="BHD_2"/>
    <property type="match status" value="1"/>
</dbReference>
<evidence type="ECO:0000256" key="6">
    <source>
        <dbReference type="SAM" id="MobiDB-lite"/>
    </source>
</evidence>
<evidence type="ECO:0000259" key="7">
    <source>
        <dbReference type="SMART" id="SM01030"/>
    </source>
</evidence>
<sequence>MNGNKLSKDYFDLVRTALKDETQKDTSTSSRPLKKRKTRQTLTSSPINAGNISKGTINYDKLVDITQNITGEVDLGEAQRLNKLKTKRETQKHFTSPRKDEVIELSSSEGEQDKYNSDDEYIPEDNFDDDDFEDVDVDNFQDLEGEEGFTFRIDKESNNAKNKKKAMISPELKEYRYTYYRTYIIVNLLLTGIKNKWCNNNELLEKLDPLLPSGIFNSLHPPKDLKLPVKSTNKLIFGLKEAIVFWNKYFIVDEDRDIGFYMRDWNELEAKVIYPIKNKGILTEQKFVDCVLKKRYGSREVSILGFVSLLRSVGLNCRLVYNMQPPDITDIGRLPKPKVDQLEYTDFNDCSSINFPIFWCEVWDKYTKKWLTCDPVYFKTVERHVSNGNTLSKLCPRNAKEEQRLITRYVVAYNKNLKIRDVTPRYTNRYFSKVYTKKFKNDKSLELWYNDLLITMSVKFNKENGKKNLKIDDYEDKFMEEKLSIETFPDSIKDFHNHPKFILSSKIPTTKVHLNPDAKPVGFFKNDKVYLREDLQLLKSKNKWLREGRSVLEGSKPKKIVKNYMVSKRGQSDARENAETELFTYDQTETFKPSTPLSNGAIITNKFGNIEVYHPNMIPVGCVLIEHPLVTKAADYLKIKYAKAVVGWDFSGENRVKGKNNTSKATANFGGIVCLEKYQEAVWCIIEELENIAREKKMIDRQKHNMRKWVELFKRLKIKERLDGEINASGWLSQNTNQTDTMNEDVISEKEIAESDNSEQFEGGFEVSEEENDDKDPSNASDMNFDDFMNEIGI</sequence>
<dbReference type="Pfam" id="PF03835">
    <property type="entry name" value="Rad4"/>
    <property type="match status" value="1"/>
</dbReference>
<evidence type="ECO:0000313" key="11">
    <source>
        <dbReference type="Proteomes" id="UP000183365"/>
    </source>
</evidence>
<comment type="subcellular location">
    <subcellularLocation>
        <location evidence="1">Nucleus</location>
    </subcellularLocation>
</comment>
<dbReference type="SMART" id="SM01032">
    <property type="entry name" value="BHD_3"/>
    <property type="match status" value="1"/>
</dbReference>
<dbReference type="InterPro" id="IPR042488">
    <property type="entry name" value="Rad4_BHD3_sf"/>
</dbReference>
<dbReference type="GO" id="GO:0003684">
    <property type="term" value="F:damaged DNA binding"/>
    <property type="evidence" value="ECO:0007669"/>
    <property type="project" value="InterPro"/>
</dbReference>
<dbReference type="EMBL" id="FQNF01000038">
    <property type="protein sequence ID" value="SGZ40075.1"/>
    <property type="molecule type" value="Genomic_DNA"/>
</dbReference>
<dbReference type="SUPFAM" id="SSF54001">
    <property type="entry name" value="Cysteine proteinases"/>
    <property type="match status" value="1"/>
</dbReference>
<dbReference type="PANTHER" id="PTHR12135:SF0">
    <property type="entry name" value="DNA REPAIR PROTEIN COMPLEMENTING XP-C CELLS"/>
    <property type="match status" value="1"/>
</dbReference>
<dbReference type="InterPro" id="IPR018326">
    <property type="entry name" value="Rad4_beta-hairpin_dom1"/>
</dbReference>
<dbReference type="InterPro" id="IPR038765">
    <property type="entry name" value="Papain-like_cys_pep_sf"/>
</dbReference>
<dbReference type="PANTHER" id="PTHR12135">
    <property type="entry name" value="DNA REPAIR PROTEIN XP-C / RAD4"/>
    <property type="match status" value="1"/>
</dbReference>
<evidence type="ECO:0000256" key="1">
    <source>
        <dbReference type="ARBA" id="ARBA00004123"/>
    </source>
</evidence>
<gene>
    <name evidence="10" type="ORF">HGUI_02275</name>
</gene>
<dbReference type="InterPro" id="IPR018328">
    <property type="entry name" value="Rad4_beta-hairpin_dom3"/>
</dbReference>
<dbReference type="InterPro" id="IPR004583">
    <property type="entry name" value="DNA_repair_Rad4"/>
</dbReference>
<feature type="compositionally biased region" description="Polar residues" evidence="6">
    <location>
        <begin position="40"/>
        <end position="53"/>
    </location>
</feature>
<feature type="region of interest" description="Disordered" evidence="6">
    <location>
        <begin position="751"/>
        <end position="794"/>
    </location>
</feature>
<feature type="domain" description="Rad4 beta-hairpin" evidence="7">
    <location>
        <begin position="484"/>
        <end position="536"/>
    </location>
</feature>
<feature type="compositionally biased region" description="Basic and acidic residues" evidence="6">
    <location>
        <begin position="87"/>
        <end position="102"/>
    </location>
</feature>
<evidence type="ECO:0008006" key="12">
    <source>
        <dbReference type="Google" id="ProtNLM"/>
    </source>
</evidence>
<dbReference type="OrthoDB" id="300780at2759"/>
<dbReference type="GO" id="GO:0005737">
    <property type="term" value="C:cytoplasm"/>
    <property type="evidence" value="ECO:0007669"/>
    <property type="project" value="TreeGrafter"/>
</dbReference>
<dbReference type="InterPro" id="IPR018327">
    <property type="entry name" value="BHD_2"/>
</dbReference>
<organism evidence="10 11">
    <name type="scientific">Hanseniaspora guilliermondii</name>
    <dbReference type="NCBI Taxonomy" id="56406"/>
    <lineage>
        <taxon>Eukaryota</taxon>
        <taxon>Fungi</taxon>
        <taxon>Dikarya</taxon>
        <taxon>Ascomycota</taxon>
        <taxon>Saccharomycotina</taxon>
        <taxon>Saccharomycetes</taxon>
        <taxon>Saccharomycodales</taxon>
        <taxon>Saccharomycodaceae</taxon>
        <taxon>Hanseniaspora</taxon>
    </lineage>
</organism>
<dbReference type="Pfam" id="PF10403">
    <property type="entry name" value="BHD_1"/>
    <property type="match status" value="1"/>
</dbReference>
<name>A0A1L0B4V9_9ASCO</name>
<dbReference type="GO" id="GO:0006298">
    <property type="term" value="P:mismatch repair"/>
    <property type="evidence" value="ECO:0007669"/>
    <property type="project" value="TreeGrafter"/>
</dbReference>
<feature type="domain" description="Rad4 beta-hairpin" evidence="8">
    <location>
        <begin position="538"/>
        <end position="594"/>
    </location>
</feature>
<evidence type="ECO:0000259" key="9">
    <source>
        <dbReference type="SMART" id="SM01032"/>
    </source>
</evidence>
<evidence type="ECO:0000259" key="8">
    <source>
        <dbReference type="SMART" id="SM01031"/>
    </source>
</evidence>
<dbReference type="GO" id="GO:0006289">
    <property type="term" value="P:nucleotide-excision repair"/>
    <property type="evidence" value="ECO:0007669"/>
    <property type="project" value="InterPro"/>
</dbReference>
<evidence type="ECO:0000313" key="10">
    <source>
        <dbReference type="EMBL" id="SGZ40075.1"/>
    </source>
</evidence>
<feature type="compositionally biased region" description="Acidic residues" evidence="6">
    <location>
        <begin position="784"/>
        <end position="794"/>
    </location>
</feature>
<accession>A0A1L0B4V9</accession>
<comment type="similarity">
    <text evidence="2">Belongs to the XPC family.</text>
</comment>
<evidence type="ECO:0000256" key="4">
    <source>
        <dbReference type="ARBA" id="ARBA00023204"/>
    </source>
</evidence>
<dbReference type="GO" id="GO:0071942">
    <property type="term" value="C:XPC complex"/>
    <property type="evidence" value="ECO:0007669"/>
    <property type="project" value="TreeGrafter"/>
</dbReference>
<dbReference type="GO" id="GO:0003697">
    <property type="term" value="F:single-stranded DNA binding"/>
    <property type="evidence" value="ECO:0007669"/>
    <property type="project" value="TreeGrafter"/>
</dbReference>
<evidence type="ECO:0000256" key="5">
    <source>
        <dbReference type="ARBA" id="ARBA00023242"/>
    </source>
</evidence>
<dbReference type="Gene3D" id="2.20.20.110">
    <property type="entry name" value="Rad4, beta-hairpin domain BHD1"/>
    <property type="match status" value="1"/>
</dbReference>
<evidence type="ECO:0000256" key="3">
    <source>
        <dbReference type="ARBA" id="ARBA00022763"/>
    </source>
</evidence>
<proteinExistence type="inferred from homology"/>
<dbReference type="Pfam" id="PF10404">
    <property type="entry name" value="BHD_2"/>
    <property type="match status" value="1"/>
</dbReference>
<dbReference type="GO" id="GO:0000111">
    <property type="term" value="C:nucleotide-excision repair factor 2 complex"/>
    <property type="evidence" value="ECO:0007669"/>
    <property type="project" value="TreeGrafter"/>
</dbReference>
<dbReference type="InterPro" id="IPR018325">
    <property type="entry name" value="Rad4/PNGase_transGLS-fold"/>
</dbReference>
<dbReference type="Pfam" id="PF10405">
    <property type="entry name" value="BHD_3"/>
    <property type="match status" value="1"/>
</dbReference>
<keyword evidence="5" id="KW-0539">Nucleus</keyword>
<evidence type="ECO:0000256" key="2">
    <source>
        <dbReference type="ARBA" id="ARBA00009525"/>
    </source>
</evidence>
<protein>
    <recommendedName>
        <fullName evidence="12">DNA repair protein RAD4</fullName>
    </recommendedName>
</protein>
<feature type="region of interest" description="Disordered" evidence="6">
    <location>
        <begin position="19"/>
        <end position="53"/>
    </location>
</feature>